<feature type="transmembrane region" description="Helical" evidence="5">
    <location>
        <begin position="47"/>
        <end position="73"/>
    </location>
</feature>
<proteinExistence type="predicted"/>
<sequence>MAQARQVLLQPVRVVASASWLYPFKGLWYFISHPFLWPLLKARLLPCILLSIFVLANLFIWTYLPQVAVMAIFHYPGGAWVNGTFLVLGEAAAIVAILFECFMVDETQVDIFDSVLVEKGFEDLVSGSRPVAPKGIFENDNPVKRLGKPYRAAVYQPFSFRQIIEFILCLPLNFIPIVGVPLFIFLTGHRSGLLQHHRYFVLRDMDRKERNAFLKQRRWKYTWFGTAALTLQLVPVLSMVFLLTTSCGSALWAAKLEEERRLLEGDTPQGQEYQDDPV</sequence>
<dbReference type="InterPro" id="IPR059112">
    <property type="entry name" value="CysZ/EI24"/>
</dbReference>
<keyword evidence="2 5" id="KW-0812">Transmembrane</keyword>
<evidence type="ECO:0000256" key="1">
    <source>
        <dbReference type="ARBA" id="ARBA00004141"/>
    </source>
</evidence>
<dbReference type="OrthoDB" id="2107885at2759"/>
<evidence type="ECO:0000256" key="3">
    <source>
        <dbReference type="ARBA" id="ARBA00022989"/>
    </source>
</evidence>
<comment type="caution">
    <text evidence="6">The sequence shown here is derived from an EMBL/GenBank/DDBJ whole genome shotgun (WGS) entry which is preliminary data.</text>
</comment>
<feature type="transmembrane region" description="Helical" evidence="5">
    <location>
        <begin position="79"/>
        <end position="99"/>
    </location>
</feature>
<dbReference type="AlphaFoldDB" id="A0A9P4LU58"/>
<dbReference type="Proteomes" id="UP000799776">
    <property type="component" value="Unassembled WGS sequence"/>
</dbReference>
<dbReference type="GO" id="GO:0005628">
    <property type="term" value="C:prospore membrane"/>
    <property type="evidence" value="ECO:0007669"/>
    <property type="project" value="TreeGrafter"/>
</dbReference>
<gene>
    <name evidence="6" type="ORF">K490DRAFT_50835</name>
</gene>
<dbReference type="PANTHER" id="PTHR34292">
    <property type="entry name" value="OUTER SPORE WALL PROTEIN LDS1"/>
    <property type="match status" value="1"/>
</dbReference>
<feature type="transmembrane region" description="Helical" evidence="5">
    <location>
        <begin position="20"/>
        <end position="40"/>
    </location>
</feature>
<keyword evidence="7" id="KW-1185">Reference proteome</keyword>
<dbReference type="Pfam" id="PF07264">
    <property type="entry name" value="EI24"/>
    <property type="match status" value="1"/>
</dbReference>
<feature type="transmembrane region" description="Helical" evidence="5">
    <location>
        <begin position="221"/>
        <end position="254"/>
    </location>
</feature>
<dbReference type="PANTHER" id="PTHR34292:SF1">
    <property type="entry name" value="OUTER SPORE WALL PROTEIN RRT8"/>
    <property type="match status" value="1"/>
</dbReference>
<dbReference type="GO" id="GO:0005619">
    <property type="term" value="C:ascospore wall"/>
    <property type="evidence" value="ECO:0007669"/>
    <property type="project" value="TreeGrafter"/>
</dbReference>
<keyword evidence="3 5" id="KW-1133">Transmembrane helix</keyword>
<organism evidence="6 7">
    <name type="scientific">Saccharata proteae CBS 121410</name>
    <dbReference type="NCBI Taxonomy" id="1314787"/>
    <lineage>
        <taxon>Eukaryota</taxon>
        <taxon>Fungi</taxon>
        <taxon>Dikarya</taxon>
        <taxon>Ascomycota</taxon>
        <taxon>Pezizomycotina</taxon>
        <taxon>Dothideomycetes</taxon>
        <taxon>Dothideomycetes incertae sedis</taxon>
        <taxon>Botryosphaeriales</taxon>
        <taxon>Saccharataceae</taxon>
        <taxon>Saccharata</taxon>
    </lineage>
</organism>
<comment type="subcellular location">
    <subcellularLocation>
        <location evidence="1">Membrane</location>
        <topology evidence="1">Multi-pass membrane protein</topology>
    </subcellularLocation>
</comment>
<evidence type="ECO:0000256" key="5">
    <source>
        <dbReference type="SAM" id="Phobius"/>
    </source>
</evidence>
<feature type="transmembrane region" description="Helical" evidence="5">
    <location>
        <begin position="166"/>
        <end position="186"/>
    </location>
</feature>
<name>A0A9P4LU58_9PEZI</name>
<dbReference type="EMBL" id="ML978759">
    <property type="protein sequence ID" value="KAF2083774.1"/>
    <property type="molecule type" value="Genomic_DNA"/>
</dbReference>
<evidence type="ECO:0000313" key="7">
    <source>
        <dbReference type="Proteomes" id="UP000799776"/>
    </source>
</evidence>
<evidence type="ECO:0000256" key="4">
    <source>
        <dbReference type="ARBA" id="ARBA00023136"/>
    </source>
</evidence>
<evidence type="ECO:0008006" key="8">
    <source>
        <dbReference type="Google" id="ProtNLM"/>
    </source>
</evidence>
<protein>
    <recommendedName>
        <fullName evidence="8">Outer spore wall protein RRT8</fullName>
    </recommendedName>
</protein>
<evidence type="ECO:0000313" key="6">
    <source>
        <dbReference type="EMBL" id="KAF2083774.1"/>
    </source>
</evidence>
<evidence type="ECO:0000256" key="2">
    <source>
        <dbReference type="ARBA" id="ARBA00022692"/>
    </source>
</evidence>
<accession>A0A9P4LU58</accession>
<dbReference type="InterPro" id="IPR052786">
    <property type="entry name" value="Spore_wall_assembly"/>
</dbReference>
<keyword evidence="4 5" id="KW-0472">Membrane</keyword>
<reference evidence="6" key="1">
    <citation type="journal article" date="2020" name="Stud. Mycol.">
        <title>101 Dothideomycetes genomes: a test case for predicting lifestyles and emergence of pathogens.</title>
        <authorList>
            <person name="Haridas S."/>
            <person name="Albert R."/>
            <person name="Binder M."/>
            <person name="Bloem J."/>
            <person name="Labutti K."/>
            <person name="Salamov A."/>
            <person name="Andreopoulos B."/>
            <person name="Baker S."/>
            <person name="Barry K."/>
            <person name="Bills G."/>
            <person name="Bluhm B."/>
            <person name="Cannon C."/>
            <person name="Castanera R."/>
            <person name="Culley D."/>
            <person name="Daum C."/>
            <person name="Ezra D."/>
            <person name="Gonzalez J."/>
            <person name="Henrissat B."/>
            <person name="Kuo A."/>
            <person name="Liang C."/>
            <person name="Lipzen A."/>
            <person name="Lutzoni F."/>
            <person name="Magnuson J."/>
            <person name="Mondo S."/>
            <person name="Nolan M."/>
            <person name="Ohm R."/>
            <person name="Pangilinan J."/>
            <person name="Park H.-J."/>
            <person name="Ramirez L."/>
            <person name="Alfaro M."/>
            <person name="Sun H."/>
            <person name="Tritt A."/>
            <person name="Yoshinaga Y."/>
            <person name="Zwiers L.-H."/>
            <person name="Turgeon B."/>
            <person name="Goodwin S."/>
            <person name="Spatafora J."/>
            <person name="Crous P."/>
            <person name="Grigoriev I."/>
        </authorList>
    </citation>
    <scope>NUCLEOTIDE SEQUENCE</scope>
    <source>
        <strain evidence="6">CBS 121410</strain>
    </source>
</reference>
<dbReference type="GO" id="GO:0005811">
    <property type="term" value="C:lipid droplet"/>
    <property type="evidence" value="ECO:0007669"/>
    <property type="project" value="TreeGrafter"/>
</dbReference>